<dbReference type="InterPro" id="IPR002123">
    <property type="entry name" value="Plipid/glycerol_acylTrfase"/>
</dbReference>
<keyword evidence="2" id="KW-0012">Acyltransferase</keyword>
<evidence type="ECO:0000313" key="3">
    <source>
        <dbReference type="Proteomes" id="UP000460549"/>
    </source>
</evidence>
<dbReference type="SUPFAM" id="SSF69593">
    <property type="entry name" value="Glycerol-3-phosphate (1)-acyltransferase"/>
    <property type="match status" value="1"/>
</dbReference>
<dbReference type="PANTHER" id="PTHR30068">
    <property type="entry name" value="URONATE ISOMERASE"/>
    <property type="match status" value="1"/>
</dbReference>
<organism evidence="2 3">
    <name type="scientific">Bullifex porci</name>
    <dbReference type="NCBI Taxonomy" id="2606638"/>
    <lineage>
        <taxon>Bacteria</taxon>
        <taxon>Pseudomonadati</taxon>
        <taxon>Spirochaetota</taxon>
        <taxon>Spirochaetia</taxon>
        <taxon>Spirochaetales</taxon>
        <taxon>Spirochaetaceae</taxon>
        <taxon>Bullifex</taxon>
    </lineage>
</organism>
<dbReference type="AlphaFoldDB" id="A0A7X2TS31"/>
<evidence type="ECO:0000259" key="1">
    <source>
        <dbReference type="Pfam" id="PF01553"/>
    </source>
</evidence>
<reference evidence="2 3" key="1">
    <citation type="submission" date="2019-08" db="EMBL/GenBank/DDBJ databases">
        <title>In-depth cultivation of the pig gut microbiome towards novel bacterial diversity and tailored functional studies.</title>
        <authorList>
            <person name="Wylensek D."/>
            <person name="Hitch T.C.A."/>
            <person name="Clavel T."/>
        </authorList>
    </citation>
    <scope>NUCLEOTIDE SEQUENCE [LARGE SCALE GENOMIC DNA]</scope>
    <source>
        <strain evidence="2 3">NM-380-WT-3C1</strain>
    </source>
</reference>
<dbReference type="GO" id="GO:0042840">
    <property type="term" value="P:D-glucuronate catabolic process"/>
    <property type="evidence" value="ECO:0007669"/>
    <property type="project" value="TreeGrafter"/>
</dbReference>
<accession>A0A7X2TS31</accession>
<dbReference type="EMBL" id="VUNN01000013">
    <property type="protein sequence ID" value="MSU06593.1"/>
    <property type="molecule type" value="Genomic_DNA"/>
</dbReference>
<dbReference type="RefSeq" id="WP_328596766.1">
    <property type="nucleotide sequence ID" value="NZ_VUNN01000013.1"/>
</dbReference>
<comment type="caution">
    <text evidence="2">The sequence shown here is derived from an EMBL/GenBank/DDBJ whole genome shotgun (WGS) entry which is preliminary data.</text>
</comment>
<proteinExistence type="predicted"/>
<evidence type="ECO:0000313" key="2">
    <source>
        <dbReference type="EMBL" id="MSU06593.1"/>
    </source>
</evidence>
<gene>
    <name evidence="2" type="ORF">FYJ80_07365</name>
</gene>
<dbReference type="GO" id="GO:0019698">
    <property type="term" value="P:D-galacturonate catabolic process"/>
    <property type="evidence" value="ECO:0007669"/>
    <property type="project" value="TreeGrafter"/>
</dbReference>
<dbReference type="Pfam" id="PF01553">
    <property type="entry name" value="Acyltransferase"/>
    <property type="match status" value="1"/>
</dbReference>
<name>A0A7X2TS31_9SPIO</name>
<dbReference type="PANTHER" id="PTHR30068:SF3">
    <property type="entry name" value="PHOSPHOLIPID_GLYCEROL ACYLTRANSFERASE DOMAIN-CONTAINING PROTEIN"/>
    <property type="match status" value="1"/>
</dbReference>
<sequence length="376" mass="43279">MSFDREQYKDIAPYVGKDVDEAIVRLSQHPEFLYAFAASLFKGDGPEVDEKRKQFVKYVLSLLKNVHSYDDFQHVITSGLFLKNVISNTMESFTVSGVEKIKNDKSYLFISNHRDIVLDCALLDYALFEKEKPLCEMAIGDNLLKSQLILDIFKLNGAIIVKRDLSVREKYIETVRLSEYFYNTIQGGKNIWLAQKSGRSKDGIDVTHPAIIKMLYLGPKKDKLSFSDVIKNYHIVPVSISYEMDPNAINKAREEIKTKEDGEYNKKPLEDVISMVKGIREWKGRVNLTFGDELTDTYQTPEEVAAEVDRQIHANYTLWPNNWFSYDYLNNSNENSDKYEGFDKDSFLAGFSHLTPEVRDFVLNSFANPVRSFLGE</sequence>
<feature type="domain" description="Phospholipid/glycerol acyltransferase" evidence="1">
    <location>
        <begin position="93"/>
        <end position="201"/>
    </location>
</feature>
<protein>
    <submittedName>
        <fullName evidence="2">Glycerol acyltransferase</fullName>
    </submittedName>
</protein>
<dbReference type="Proteomes" id="UP000460549">
    <property type="component" value="Unassembled WGS sequence"/>
</dbReference>
<keyword evidence="2" id="KW-0808">Transferase</keyword>
<keyword evidence="3" id="KW-1185">Reference proteome</keyword>
<dbReference type="GO" id="GO:0016746">
    <property type="term" value="F:acyltransferase activity"/>
    <property type="evidence" value="ECO:0007669"/>
    <property type="project" value="UniProtKB-KW"/>
</dbReference>